<dbReference type="InterPro" id="IPR035911">
    <property type="entry name" value="MurE/MurF_N"/>
</dbReference>
<keyword evidence="15" id="KW-1185">Reference proteome</keyword>
<evidence type="ECO:0000256" key="1">
    <source>
        <dbReference type="ARBA" id="ARBA00022490"/>
    </source>
</evidence>
<dbReference type="SUPFAM" id="SSF53623">
    <property type="entry name" value="MurD-like peptide ligases, catalytic domain"/>
    <property type="match status" value="1"/>
</dbReference>
<dbReference type="UniPathway" id="UPA00219"/>
<dbReference type="Gene3D" id="3.40.1390.10">
    <property type="entry name" value="MurE/MurF, N-terminal domain"/>
    <property type="match status" value="1"/>
</dbReference>
<dbReference type="InterPro" id="IPR036565">
    <property type="entry name" value="Mur-like_cat_sf"/>
</dbReference>
<evidence type="ECO:0000256" key="5">
    <source>
        <dbReference type="ARBA" id="ARBA00022840"/>
    </source>
</evidence>
<evidence type="ECO:0000313" key="15">
    <source>
        <dbReference type="Proteomes" id="UP000181976"/>
    </source>
</evidence>
<dbReference type="Gene3D" id="3.40.1190.10">
    <property type="entry name" value="Mur-like, catalytic domain"/>
    <property type="match status" value="1"/>
</dbReference>
<dbReference type="EC" id="6.3.2.10" evidence="10 11"/>
<dbReference type="RefSeq" id="WP_010527012.1">
    <property type="nucleotide sequence ID" value="NZ_AFSL01000025.1"/>
</dbReference>
<dbReference type="InterPro" id="IPR004101">
    <property type="entry name" value="Mur_ligase_C"/>
</dbReference>
<comment type="similarity">
    <text evidence="10">Belongs to the MurCDEF family. MurF subfamily.</text>
</comment>
<dbReference type="SUPFAM" id="SSF53244">
    <property type="entry name" value="MurD-like peptide ligases, peptide-binding domain"/>
    <property type="match status" value="1"/>
</dbReference>
<comment type="pathway">
    <text evidence="10 11">Cell wall biogenesis; peptidoglycan biosynthesis.</text>
</comment>
<dbReference type="InterPro" id="IPR036615">
    <property type="entry name" value="Mur_ligase_C_dom_sf"/>
</dbReference>
<dbReference type="PANTHER" id="PTHR43024">
    <property type="entry name" value="UDP-N-ACETYLMURAMOYL-TRIPEPTIDE--D-ALANYL-D-ALANINE LIGASE"/>
    <property type="match status" value="1"/>
</dbReference>
<dbReference type="InterPro" id="IPR013221">
    <property type="entry name" value="Mur_ligase_cen"/>
</dbReference>
<dbReference type="GO" id="GO:0008766">
    <property type="term" value="F:UDP-N-acetylmuramoylalanyl-D-glutamyl-2,6-diaminopimelate-D-alanyl-D-alanine ligase activity"/>
    <property type="evidence" value="ECO:0007669"/>
    <property type="project" value="RHEA"/>
</dbReference>
<name>A0A1I2C8G2_9BACT</name>
<keyword evidence="5 10" id="KW-0067">ATP-binding</keyword>
<keyword evidence="1 10" id="KW-0963">Cytoplasm</keyword>
<organism evidence="14 15">
    <name type="scientific">Thermophagus xiamenensis</name>
    <dbReference type="NCBI Taxonomy" id="385682"/>
    <lineage>
        <taxon>Bacteria</taxon>
        <taxon>Pseudomonadati</taxon>
        <taxon>Bacteroidota</taxon>
        <taxon>Bacteroidia</taxon>
        <taxon>Marinilabiliales</taxon>
        <taxon>Marinilabiliaceae</taxon>
        <taxon>Thermophagus</taxon>
    </lineage>
</organism>
<dbReference type="FunCoup" id="A0A1I2C8G2">
    <property type="interactions" value="370"/>
</dbReference>
<evidence type="ECO:0000256" key="3">
    <source>
        <dbReference type="ARBA" id="ARBA00022618"/>
    </source>
</evidence>
<reference evidence="14 15" key="1">
    <citation type="submission" date="2016-10" db="EMBL/GenBank/DDBJ databases">
        <authorList>
            <person name="de Groot N.N."/>
        </authorList>
    </citation>
    <scope>NUCLEOTIDE SEQUENCE [LARGE SCALE GENOMIC DNA]</scope>
    <source>
        <strain evidence="14 15">DSM 19012</strain>
    </source>
</reference>
<dbReference type="PANTHER" id="PTHR43024:SF1">
    <property type="entry name" value="UDP-N-ACETYLMURAMOYL-TRIPEPTIDE--D-ALANYL-D-ALANINE LIGASE"/>
    <property type="match status" value="1"/>
</dbReference>
<keyword evidence="7 10" id="KW-0573">Peptidoglycan synthesis</keyword>
<keyword evidence="6 10" id="KW-0133">Cell shape</keyword>
<dbReference type="GO" id="GO:0005737">
    <property type="term" value="C:cytoplasm"/>
    <property type="evidence" value="ECO:0007669"/>
    <property type="project" value="UniProtKB-SubCell"/>
</dbReference>
<dbReference type="GO" id="GO:0008360">
    <property type="term" value="P:regulation of cell shape"/>
    <property type="evidence" value="ECO:0007669"/>
    <property type="project" value="UniProtKB-KW"/>
</dbReference>
<dbReference type="InterPro" id="IPR005863">
    <property type="entry name" value="UDP-N-AcMur_synth"/>
</dbReference>
<feature type="domain" description="Mur ligase C-terminal" evidence="12">
    <location>
        <begin position="304"/>
        <end position="421"/>
    </location>
</feature>
<evidence type="ECO:0000256" key="10">
    <source>
        <dbReference type="HAMAP-Rule" id="MF_02019"/>
    </source>
</evidence>
<gene>
    <name evidence="10" type="primary">murF</name>
    <name evidence="14" type="ORF">SAMN05444380_11547</name>
</gene>
<evidence type="ECO:0000259" key="12">
    <source>
        <dbReference type="Pfam" id="PF02875"/>
    </source>
</evidence>
<evidence type="ECO:0000259" key="13">
    <source>
        <dbReference type="Pfam" id="PF08245"/>
    </source>
</evidence>
<dbReference type="Pfam" id="PF02875">
    <property type="entry name" value="Mur_ligase_C"/>
    <property type="match status" value="1"/>
</dbReference>
<evidence type="ECO:0000256" key="2">
    <source>
        <dbReference type="ARBA" id="ARBA00022598"/>
    </source>
</evidence>
<dbReference type="GO" id="GO:0051301">
    <property type="term" value="P:cell division"/>
    <property type="evidence" value="ECO:0007669"/>
    <property type="project" value="UniProtKB-KW"/>
</dbReference>
<protein>
    <recommendedName>
        <fullName evidence="10 11">UDP-N-acetylmuramoyl-tripeptide--D-alanyl-D-alanine ligase</fullName>
        <ecNumber evidence="10 11">6.3.2.10</ecNumber>
    </recommendedName>
    <alternativeName>
        <fullName evidence="10">D-alanyl-D-alanine-adding enzyme</fullName>
    </alternativeName>
</protein>
<dbReference type="Proteomes" id="UP000181976">
    <property type="component" value="Unassembled WGS sequence"/>
</dbReference>
<dbReference type="InterPro" id="IPR051046">
    <property type="entry name" value="MurCDEF_CellWall_CoF430Synth"/>
</dbReference>
<feature type="binding site" evidence="10">
    <location>
        <begin position="98"/>
        <end position="104"/>
    </location>
    <ligand>
        <name>ATP</name>
        <dbReference type="ChEBI" id="CHEBI:30616"/>
    </ligand>
</feature>
<evidence type="ECO:0000256" key="6">
    <source>
        <dbReference type="ARBA" id="ARBA00022960"/>
    </source>
</evidence>
<keyword evidence="8 10" id="KW-0131">Cell cycle</keyword>
<evidence type="ECO:0000256" key="4">
    <source>
        <dbReference type="ARBA" id="ARBA00022741"/>
    </source>
</evidence>
<evidence type="ECO:0000256" key="9">
    <source>
        <dbReference type="ARBA" id="ARBA00023316"/>
    </source>
</evidence>
<comment type="catalytic activity">
    <reaction evidence="10 11">
        <text>D-alanyl-D-alanine + UDP-N-acetyl-alpha-D-muramoyl-L-alanyl-gamma-D-glutamyl-meso-2,6-diaminopimelate + ATP = UDP-N-acetyl-alpha-D-muramoyl-L-alanyl-gamma-D-glutamyl-meso-2,6-diaminopimeloyl-D-alanyl-D-alanine + ADP + phosphate + H(+)</text>
        <dbReference type="Rhea" id="RHEA:28374"/>
        <dbReference type="ChEBI" id="CHEBI:15378"/>
        <dbReference type="ChEBI" id="CHEBI:30616"/>
        <dbReference type="ChEBI" id="CHEBI:43474"/>
        <dbReference type="ChEBI" id="CHEBI:57822"/>
        <dbReference type="ChEBI" id="CHEBI:61386"/>
        <dbReference type="ChEBI" id="CHEBI:83905"/>
        <dbReference type="ChEBI" id="CHEBI:456216"/>
        <dbReference type="EC" id="6.3.2.10"/>
    </reaction>
</comment>
<dbReference type="SUPFAM" id="SSF63418">
    <property type="entry name" value="MurE/MurF N-terminal domain"/>
    <property type="match status" value="1"/>
</dbReference>
<dbReference type="EMBL" id="FONA01000015">
    <property type="protein sequence ID" value="SFE64498.1"/>
    <property type="molecule type" value="Genomic_DNA"/>
</dbReference>
<comment type="function">
    <text evidence="10 11">Involved in cell wall formation. Catalyzes the final step in the synthesis of UDP-N-acetylmuramoyl-pentapeptide, the precursor of murein.</text>
</comment>
<comment type="subcellular location">
    <subcellularLocation>
        <location evidence="10 11">Cytoplasm</location>
    </subcellularLocation>
</comment>
<proteinExistence type="inferred from homology"/>
<dbReference type="OrthoDB" id="9801978at2"/>
<feature type="domain" description="Mur ligase central" evidence="13">
    <location>
        <begin position="96"/>
        <end position="281"/>
    </location>
</feature>
<dbReference type="GO" id="GO:0005524">
    <property type="term" value="F:ATP binding"/>
    <property type="evidence" value="ECO:0007669"/>
    <property type="project" value="UniProtKB-UniRule"/>
</dbReference>
<dbReference type="Pfam" id="PF08245">
    <property type="entry name" value="Mur_ligase_M"/>
    <property type="match status" value="1"/>
</dbReference>
<accession>A0A1I2C8G2</accession>
<dbReference type="GO" id="GO:0071555">
    <property type="term" value="P:cell wall organization"/>
    <property type="evidence" value="ECO:0007669"/>
    <property type="project" value="UniProtKB-KW"/>
</dbReference>
<dbReference type="STRING" id="385682.SAMN05444380_11547"/>
<sequence length="432" mass="47794">MSNIHDLYEAYLASGKVITDTRKLEPESIYFALKGQHFDGNNFAKEALSSGCRLAVVDDERLKNEKGCFWVPNALKMLQNLARYHREKLSIPVIGITGSNGKTTTKELIAAVLKKKYNVWYTQGNLNNHIGVPLTILSMPPQTQVAIIEMGANHIGEIAGLCQIAKPNHGLITNIGKAHLEGFGSFNGVKKGKGELYDFLKKTGGEIFVNVDNPDLLEMLGDYPWIGYGSGSKAVVRAEEISASPMLSFNLTTSRVSGLRINTHLIGKYNKDNVLAAASVAHYFGVEESLVKAALEEYVPKNNRSQFLNTGRNHVILDAYNANPSSMQVALSNFKEMEHPFKVIILGSMKELGEDSKKEHYALLTDLEKLDVEVCFLIGEEFKGIIPANNRFKWYKDTKDLQEALKAASLNNALVLVKGSRANELETVVDFL</sequence>
<dbReference type="eggNOG" id="COG0770">
    <property type="taxonomic scope" value="Bacteria"/>
</dbReference>
<dbReference type="InParanoid" id="A0A1I2C8G2"/>
<keyword evidence="3 10" id="KW-0132">Cell division</keyword>
<dbReference type="HAMAP" id="MF_02019">
    <property type="entry name" value="MurF"/>
    <property type="match status" value="1"/>
</dbReference>
<dbReference type="Gene3D" id="3.90.190.20">
    <property type="entry name" value="Mur ligase, C-terminal domain"/>
    <property type="match status" value="1"/>
</dbReference>
<keyword evidence="2 10" id="KW-0436">Ligase</keyword>
<keyword evidence="4 10" id="KW-0547">Nucleotide-binding</keyword>
<dbReference type="AlphaFoldDB" id="A0A1I2C8G2"/>
<evidence type="ECO:0000313" key="14">
    <source>
        <dbReference type="EMBL" id="SFE64498.1"/>
    </source>
</evidence>
<dbReference type="GO" id="GO:0009252">
    <property type="term" value="P:peptidoglycan biosynthetic process"/>
    <property type="evidence" value="ECO:0007669"/>
    <property type="project" value="UniProtKB-UniRule"/>
</dbReference>
<dbReference type="GO" id="GO:0047480">
    <property type="term" value="F:UDP-N-acetylmuramoyl-tripeptide-D-alanyl-D-alanine ligase activity"/>
    <property type="evidence" value="ECO:0007669"/>
    <property type="project" value="UniProtKB-UniRule"/>
</dbReference>
<evidence type="ECO:0000256" key="8">
    <source>
        <dbReference type="ARBA" id="ARBA00023306"/>
    </source>
</evidence>
<evidence type="ECO:0000256" key="11">
    <source>
        <dbReference type="RuleBase" id="RU004136"/>
    </source>
</evidence>
<keyword evidence="9 10" id="KW-0961">Cell wall biogenesis/degradation</keyword>
<dbReference type="NCBIfam" id="TIGR01143">
    <property type="entry name" value="murF"/>
    <property type="match status" value="1"/>
</dbReference>
<evidence type="ECO:0000256" key="7">
    <source>
        <dbReference type="ARBA" id="ARBA00022984"/>
    </source>
</evidence>